<sequence>MKKYVIKQNTMYIRGIKVNEQTVHTEVSEAGKSPFIVKQKPQEIMNHSCRFYGEHFQERKLFTKRLTSITSKPPILISPVTSTYFFCTHSERYTENTWINLLYVKHFTKYKGDKTKIFLEQDQTLVFPISFHIINHQYLNCTCLYYKNHRNNIFIKQLNMPNIDLTQDGYSVLDVIKMYLENHH</sequence>
<gene>
    <name evidence="1" type="ORF">BU072_01625</name>
</gene>
<proteinExistence type="predicted"/>
<evidence type="ECO:0008006" key="3">
    <source>
        <dbReference type="Google" id="ProtNLM"/>
    </source>
</evidence>
<evidence type="ECO:0000313" key="1">
    <source>
        <dbReference type="EMBL" id="PTI30709.1"/>
    </source>
</evidence>
<dbReference type="GO" id="GO:0030420">
    <property type="term" value="P:establishment of competence for transformation"/>
    <property type="evidence" value="ECO:0007669"/>
    <property type="project" value="InterPro"/>
</dbReference>
<dbReference type="STRING" id="1167632.GCA_000286335_00934"/>
<dbReference type="Proteomes" id="UP000241209">
    <property type="component" value="Unassembled WGS sequence"/>
</dbReference>
<dbReference type="EMBL" id="PZFK01000003">
    <property type="protein sequence ID" value="PTI30709.1"/>
    <property type="molecule type" value="Genomic_DNA"/>
</dbReference>
<dbReference type="RefSeq" id="WP_107556614.1">
    <property type="nucleotide sequence ID" value="NZ_PZFK01000003.1"/>
</dbReference>
<name>A0A2T4PW37_9STAP</name>
<dbReference type="Pfam" id="PF06338">
    <property type="entry name" value="ComK"/>
    <property type="match status" value="1"/>
</dbReference>
<dbReference type="InterPro" id="IPR010461">
    <property type="entry name" value="ComK"/>
</dbReference>
<accession>A0A2T4PW37</accession>
<protein>
    <recommendedName>
        <fullName evidence="3">Competence protein ComK</fullName>
    </recommendedName>
</protein>
<dbReference type="AlphaFoldDB" id="A0A2T4PW37"/>
<organism evidence="1 2">
    <name type="scientific">Mammaliicoccus vitulinus</name>
    <dbReference type="NCBI Taxonomy" id="71237"/>
    <lineage>
        <taxon>Bacteria</taxon>
        <taxon>Bacillati</taxon>
        <taxon>Bacillota</taxon>
        <taxon>Bacilli</taxon>
        <taxon>Bacillales</taxon>
        <taxon>Staphylococcaceae</taxon>
        <taxon>Mammaliicoccus</taxon>
    </lineage>
</organism>
<reference evidence="1 2" key="1">
    <citation type="journal article" date="2016" name="Front. Microbiol.">
        <title>Comprehensive Phylogenetic Analysis of Bovine Non-aureus Staphylococci Species Based on Whole-Genome Sequencing.</title>
        <authorList>
            <person name="Naushad S."/>
            <person name="Barkema H.W."/>
            <person name="Luby C."/>
            <person name="Condas L.A."/>
            <person name="Nobrega D.B."/>
            <person name="Carson D.A."/>
            <person name="De Buck J."/>
        </authorList>
    </citation>
    <scope>NUCLEOTIDE SEQUENCE [LARGE SCALE GENOMIC DNA]</scope>
    <source>
        <strain evidence="1 2">SNUC 2204</strain>
    </source>
</reference>
<evidence type="ECO:0000313" key="2">
    <source>
        <dbReference type="Proteomes" id="UP000241209"/>
    </source>
</evidence>
<comment type="caution">
    <text evidence="1">The sequence shown here is derived from an EMBL/GenBank/DDBJ whole genome shotgun (WGS) entry which is preliminary data.</text>
</comment>